<keyword evidence="3" id="KW-0479">Metal-binding</keyword>
<feature type="domain" description="C2H2-type" evidence="13">
    <location>
        <begin position="174"/>
        <end position="201"/>
    </location>
</feature>
<gene>
    <name evidence="14" type="primary">ZNF407</name>
</gene>
<evidence type="ECO:0000256" key="12">
    <source>
        <dbReference type="SAM" id="MobiDB-lite"/>
    </source>
</evidence>
<feature type="domain" description="C2H2-type" evidence="13">
    <location>
        <begin position="285"/>
        <end position="307"/>
    </location>
</feature>
<dbReference type="Proteomes" id="UP001501920">
    <property type="component" value="Chromosome 3"/>
</dbReference>
<dbReference type="GO" id="GO:0000978">
    <property type="term" value="F:RNA polymerase II cis-regulatory region sequence-specific DNA binding"/>
    <property type="evidence" value="ECO:0007669"/>
    <property type="project" value="TreeGrafter"/>
</dbReference>
<evidence type="ECO:0000256" key="3">
    <source>
        <dbReference type="ARBA" id="ARBA00022723"/>
    </source>
</evidence>
<feature type="domain" description="C2H2-type" evidence="13">
    <location>
        <begin position="202"/>
        <end position="225"/>
    </location>
</feature>
<feature type="compositionally biased region" description="Basic and acidic residues" evidence="12">
    <location>
        <begin position="127"/>
        <end position="137"/>
    </location>
</feature>
<evidence type="ECO:0000256" key="7">
    <source>
        <dbReference type="ARBA" id="ARBA00023015"/>
    </source>
</evidence>
<feature type="compositionally biased region" description="Polar residues" evidence="12">
    <location>
        <begin position="679"/>
        <end position="705"/>
    </location>
</feature>
<organism evidence="14 15">
    <name type="scientific">Pygocentrus nattereri</name>
    <name type="common">Red-bellied piranha</name>
    <dbReference type="NCBI Taxonomy" id="42514"/>
    <lineage>
        <taxon>Eukaryota</taxon>
        <taxon>Metazoa</taxon>
        <taxon>Chordata</taxon>
        <taxon>Craniata</taxon>
        <taxon>Vertebrata</taxon>
        <taxon>Euteleostomi</taxon>
        <taxon>Actinopterygii</taxon>
        <taxon>Neopterygii</taxon>
        <taxon>Teleostei</taxon>
        <taxon>Ostariophysi</taxon>
        <taxon>Characiformes</taxon>
        <taxon>Characoidei</taxon>
        <taxon>Pygocentrus</taxon>
    </lineage>
</organism>
<sequence>MSSELTIDIQLTELGFSSWDFQLLKQKETPQTNGSASVLEATAAPSAPSPSPAVESHVDEETNVSVGQECHDGSSSDQDSESDADQIQTDSVAVPAGSNDPHVGPNTREGTEYDEEDDTVVEEDGDGEQRDVRRTDGSWEIDVAVYDEENEDDSNLTEDNDDDASSDTNVSEEHRCHVCALTFSTPFLLREHLHVHTGVRPYCCAECGKQFCHLVNYRAHLRSHSTFYCLICRARFATQELLQSHLDTNHFEKEFYQCDFCKRIFVNLDECKEHVQAHKEEVGSYPCPQCDRSFHHRSSLLCHLKWHKKSALICTDCGQAFTKKIALLRHSFVHLGLLPYTCVHCKRHFRLASLYHKHECKPEHIQCVACLVVFRSQDDFEKHKKDTGCWGHQMASPAKTNDIRCMECGQIFDSVEELKKHAGTHQKVMKCAECGMGFRSSLMLMSHMGGHAAQRPCLCKECGLGFPHQHAYDSHLKTCGSVSPPEASVKKPKPPNSSMKKEVSITPKSKVFRAVTLEPQKDVSQSAPLPSAAPVSNQAKPSKSAWTLILNKEHLPGNVPLVMFLPTTLPSASEGIQNPQTLVPSAAVSEKRLSVPRVIDLPLAATNQVKKSDKPVLLQGITSPGAKVVIPFTTSADSPKIRWTVLDQHMSGSVTNTHTVTRENKTVVAIVESKQTLNLSQAHEQKGQVSSSLETKPNLQSLSTARSHDPETPLCLVKVKTEPNSQYRQQRASALEESVSSPKTAEGSADADISVLGSVTTEVSGLSEGKPGISQIKKEPVPWEEYDGRKGSPDLISPCSGSDVVEENFCQCEICGIVLLEKNMSRHSTEHSPILDSSCVSRRSPPGSPPSKRLNLG</sequence>
<keyword evidence="5 11" id="KW-0863">Zinc-finger</keyword>
<feature type="domain" description="C2H2-type" evidence="13">
    <location>
        <begin position="429"/>
        <end position="456"/>
    </location>
</feature>
<evidence type="ECO:0000259" key="13">
    <source>
        <dbReference type="PROSITE" id="PS50157"/>
    </source>
</evidence>
<dbReference type="InterPro" id="IPR013087">
    <property type="entry name" value="Znf_C2H2_type"/>
</dbReference>
<evidence type="ECO:0000256" key="9">
    <source>
        <dbReference type="ARBA" id="ARBA00023163"/>
    </source>
</evidence>
<feature type="region of interest" description="Disordered" evidence="12">
    <location>
        <begin position="28"/>
        <end position="169"/>
    </location>
</feature>
<dbReference type="GO" id="GO:0001227">
    <property type="term" value="F:DNA-binding transcription repressor activity, RNA polymerase II-specific"/>
    <property type="evidence" value="ECO:0007669"/>
    <property type="project" value="TreeGrafter"/>
</dbReference>
<dbReference type="GO" id="GO:0001817">
    <property type="term" value="P:regulation of cytokine production"/>
    <property type="evidence" value="ECO:0007669"/>
    <property type="project" value="TreeGrafter"/>
</dbReference>
<feature type="domain" description="C2H2-type" evidence="13">
    <location>
        <begin position="403"/>
        <end position="425"/>
    </location>
</feature>
<dbReference type="PANTHER" id="PTHR24399:SF54">
    <property type="entry name" value="GASTRULA ZINC FINGER PROTEIN XLCGF26.1-LIKE-RELATED"/>
    <property type="match status" value="1"/>
</dbReference>
<feature type="compositionally biased region" description="Acidic residues" evidence="12">
    <location>
        <begin position="112"/>
        <end position="126"/>
    </location>
</feature>
<accession>A0AAR2KZP7</accession>
<reference evidence="14 15" key="1">
    <citation type="submission" date="2020-10" db="EMBL/GenBank/DDBJ databases">
        <title>Pygocentrus nattereri (red-bellied piranha) genome, fPygNat1, primary haplotype.</title>
        <authorList>
            <person name="Myers G."/>
            <person name="Meyer A."/>
            <person name="Karagic N."/>
            <person name="Pippel M."/>
            <person name="Winkler S."/>
            <person name="Tracey A."/>
            <person name="Wood J."/>
            <person name="Formenti G."/>
            <person name="Howe K."/>
            <person name="Fedrigo O."/>
            <person name="Jarvis E.D."/>
        </authorList>
    </citation>
    <scope>NUCLEOTIDE SEQUENCE [LARGE SCALE GENOMIC DNA]</scope>
</reference>
<evidence type="ECO:0000256" key="10">
    <source>
        <dbReference type="ARBA" id="ARBA00023242"/>
    </source>
</evidence>
<dbReference type="GO" id="GO:0005654">
    <property type="term" value="C:nucleoplasm"/>
    <property type="evidence" value="ECO:0007669"/>
    <property type="project" value="TreeGrafter"/>
</dbReference>
<feature type="region of interest" description="Disordered" evidence="12">
    <location>
        <begin position="482"/>
        <end position="505"/>
    </location>
</feature>
<name>A0AAR2KZP7_PYGNA</name>
<comment type="similarity">
    <text evidence="2">Belongs to the krueppel C2H2-type zinc-finger protein family.</text>
</comment>
<evidence type="ECO:0000256" key="5">
    <source>
        <dbReference type="ARBA" id="ARBA00022771"/>
    </source>
</evidence>
<evidence type="ECO:0000256" key="6">
    <source>
        <dbReference type="ARBA" id="ARBA00022833"/>
    </source>
</evidence>
<evidence type="ECO:0000313" key="15">
    <source>
        <dbReference type="Proteomes" id="UP001501920"/>
    </source>
</evidence>
<keyword evidence="10" id="KW-0539">Nucleus</keyword>
<feature type="region of interest" description="Disordered" evidence="12">
    <location>
        <begin position="679"/>
        <end position="712"/>
    </location>
</feature>
<keyword evidence="7" id="KW-0805">Transcription regulation</keyword>
<evidence type="ECO:0000256" key="1">
    <source>
        <dbReference type="ARBA" id="ARBA00004123"/>
    </source>
</evidence>
<keyword evidence="9" id="KW-0804">Transcription</keyword>
<keyword evidence="6" id="KW-0862">Zinc</keyword>
<feature type="compositionally biased region" description="Low complexity" evidence="12">
    <location>
        <begin position="837"/>
        <end position="857"/>
    </location>
</feature>
<dbReference type="SUPFAM" id="SSF57667">
    <property type="entry name" value="beta-beta-alpha zinc fingers"/>
    <property type="match status" value="4"/>
</dbReference>
<dbReference type="InterPro" id="IPR036236">
    <property type="entry name" value="Znf_C2H2_sf"/>
</dbReference>
<dbReference type="GO" id="GO:0008270">
    <property type="term" value="F:zinc ion binding"/>
    <property type="evidence" value="ECO:0007669"/>
    <property type="project" value="UniProtKB-KW"/>
</dbReference>
<evidence type="ECO:0000256" key="8">
    <source>
        <dbReference type="ARBA" id="ARBA00023125"/>
    </source>
</evidence>
<dbReference type="PROSITE" id="PS00028">
    <property type="entry name" value="ZINC_FINGER_C2H2_1"/>
    <property type="match status" value="8"/>
</dbReference>
<dbReference type="PROSITE" id="PS50157">
    <property type="entry name" value="ZINC_FINGER_C2H2_2"/>
    <property type="match status" value="7"/>
</dbReference>
<proteinExistence type="inferred from homology"/>
<feature type="region of interest" description="Disordered" evidence="12">
    <location>
        <begin position="830"/>
        <end position="857"/>
    </location>
</feature>
<keyword evidence="4" id="KW-0677">Repeat</keyword>
<feature type="region of interest" description="Disordered" evidence="12">
    <location>
        <begin position="725"/>
        <end position="752"/>
    </location>
</feature>
<keyword evidence="8" id="KW-0238">DNA-binding</keyword>
<keyword evidence="15" id="KW-1185">Reference proteome</keyword>
<dbReference type="FunFam" id="3.30.160.60:FF:000100">
    <property type="entry name" value="Zinc finger 45-like"/>
    <property type="match status" value="1"/>
</dbReference>
<feature type="compositionally biased region" description="Polar residues" evidence="12">
    <location>
        <begin position="522"/>
        <end position="538"/>
    </location>
</feature>
<dbReference type="GeneTree" id="ENSGT00940000167469"/>
<feature type="compositionally biased region" description="Acidic residues" evidence="12">
    <location>
        <begin position="145"/>
        <end position="165"/>
    </location>
</feature>
<comment type="subcellular location">
    <subcellularLocation>
        <location evidence="1">Nucleus</location>
    </subcellularLocation>
</comment>
<dbReference type="AlphaFoldDB" id="A0AAR2KZP7"/>
<feature type="domain" description="C2H2-type" evidence="13">
    <location>
        <begin position="256"/>
        <end position="283"/>
    </location>
</feature>
<reference evidence="14" key="2">
    <citation type="submission" date="2025-08" db="UniProtKB">
        <authorList>
            <consortium name="Ensembl"/>
        </authorList>
    </citation>
    <scope>IDENTIFICATION</scope>
</reference>
<evidence type="ECO:0000256" key="2">
    <source>
        <dbReference type="ARBA" id="ARBA00006991"/>
    </source>
</evidence>
<dbReference type="Gene3D" id="3.30.160.60">
    <property type="entry name" value="Classic Zinc Finger"/>
    <property type="match status" value="5"/>
</dbReference>
<feature type="domain" description="C2H2-type" evidence="13">
    <location>
        <begin position="312"/>
        <end position="339"/>
    </location>
</feature>
<evidence type="ECO:0000313" key="14">
    <source>
        <dbReference type="Ensembl" id="ENSPNAP00000069828.1"/>
    </source>
</evidence>
<feature type="region of interest" description="Disordered" evidence="12">
    <location>
        <begin position="519"/>
        <end position="538"/>
    </location>
</feature>
<dbReference type="GO" id="GO:0002682">
    <property type="term" value="P:regulation of immune system process"/>
    <property type="evidence" value="ECO:0007669"/>
    <property type="project" value="TreeGrafter"/>
</dbReference>
<dbReference type="SMART" id="SM00355">
    <property type="entry name" value="ZnF_C2H2"/>
    <property type="match status" value="12"/>
</dbReference>
<evidence type="ECO:0000256" key="11">
    <source>
        <dbReference type="PROSITE-ProRule" id="PRU00042"/>
    </source>
</evidence>
<dbReference type="Ensembl" id="ENSPNAT00000067049.1">
    <property type="protein sequence ID" value="ENSPNAP00000069828.1"/>
    <property type="gene ID" value="ENSPNAG00000024689.2"/>
</dbReference>
<reference evidence="14" key="3">
    <citation type="submission" date="2025-09" db="UniProtKB">
        <authorList>
            <consortium name="Ensembl"/>
        </authorList>
    </citation>
    <scope>IDENTIFICATION</scope>
</reference>
<dbReference type="PANTHER" id="PTHR24399">
    <property type="entry name" value="ZINC FINGER AND BTB DOMAIN-CONTAINING"/>
    <property type="match status" value="1"/>
</dbReference>
<evidence type="ECO:0000256" key="4">
    <source>
        <dbReference type="ARBA" id="ARBA00022737"/>
    </source>
</evidence>
<protein>
    <recommendedName>
        <fullName evidence="13">C2H2-type domain-containing protein</fullName>
    </recommendedName>
</protein>
<feature type="compositionally biased region" description="Polar residues" evidence="12">
    <location>
        <begin position="725"/>
        <end position="743"/>
    </location>
</feature>